<evidence type="ECO:0000256" key="4">
    <source>
        <dbReference type="SAM" id="SignalP"/>
    </source>
</evidence>
<dbReference type="CDD" id="cd00042">
    <property type="entry name" value="CY"/>
    <property type="match status" value="1"/>
</dbReference>
<dbReference type="InterPro" id="IPR046350">
    <property type="entry name" value="Cystatin_sf"/>
</dbReference>
<dbReference type="PANTHER" id="PTHR46186:SF2">
    <property type="entry name" value="CYSTATIN"/>
    <property type="match status" value="1"/>
</dbReference>
<evidence type="ECO:0000313" key="6">
    <source>
        <dbReference type="EMBL" id="KAI1720747.1"/>
    </source>
</evidence>
<dbReference type="AlphaFoldDB" id="A0AAD4RAM2"/>
<organism evidence="6 7">
    <name type="scientific">Ditylenchus destructor</name>
    <dbReference type="NCBI Taxonomy" id="166010"/>
    <lineage>
        <taxon>Eukaryota</taxon>
        <taxon>Metazoa</taxon>
        <taxon>Ecdysozoa</taxon>
        <taxon>Nematoda</taxon>
        <taxon>Chromadorea</taxon>
        <taxon>Rhabditida</taxon>
        <taxon>Tylenchina</taxon>
        <taxon>Tylenchomorpha</taxon>
        <taxon>Sphaerularioidea</taxon>
        <taxon>Anguinidae</taxon>
        <taxon>Anguininae</taxon>
        <taxon>Ditylenchus</taxon>
    </lineage>
</organism>
<feature type="signal peptide" evidence="4">
    <location>
        <begin position="1"/>
        <end position="22"/>
    </location>
</feature>
<evidence type="ECO:0000256" key="1">
    <source>
        <dbReference type="ARBA" id="ARBA00009403"/>
    </source>
</evidence>
<comment type="caution">
    <text evidence="6">The sequence shown here is derived from an EMBL/GenBank/DDBJ whole genome shotgun (WGS) entry which is preliminary data.</text>
</comment>
<name>A0AAD4RAM2_9BILA</name>
<dbReference type="GO" id="GO:0005615">
    <property type="term" value="C:extracellular space"/>
    <property type="evidence" value="ECO:0007669"/>
    <property type="project" value="TreeGrafter"/>
</dbReference>
<dbReference type="Proteomes" id="UP001201812">
    <property type="component" value="Unassembled WGS sequence"/>
</dbReference>
<protein>
    <submittedName>
        <fullName evidence="6">Cystatin domain-containing protein</fullName>
    </submittedName>
</protein>
<keyword evidence="7" id="KW-1185">Reference proteome</keyword>
<evidence type="ECO:0000259" key="5">
    <source>
        <dbReference type="SMART" id="SM00043"/>
    </source>
</evidence>
<dbReference type="SUPFAM" id="SSF54403">
    <property type="entry name" value="Cystatin/monellin"/>
    <property type="match status" value="1"/>
</dbReference>
<evidence type="ECO:0000313" key="7">
    <source>
        <dbReference type="Proteomes" id="UP001201812"/>
    </source>
</evidence>
<dbReference type="GO" id="GO:0031982">
    <property type="term" value="C:vesicle"/>
    <property type="evidence" value="ECO:0007669"/>
    <property type="project" value="TreeGrafter"/>
</dbReference>
<dbReference type="Pfam" id="PF00031">
    <property type="entry name" value="Cystatin"/>
    <property type="match status" value="1"/>
</dbReference>
<dbReference type="GO" id="GO:0005737">
    <property type="term" value="C:cytoplasm"/>
    <property type="evidence" value="ECO:0007669"/>
    <property type="project" value="TreeGrafter"/>
</dbReference>
<evidence type="ECO:0000256" key="2">
    <source>
        <dbReference type="ARBA" id="ARBA00022690"/>
    </source>
</evidence>
<comment type="similarity">
    <text evidence="1">Belongs to the cystatin family.</text>
</comment>
<dbReference type="SMART" id="SM00043">
    <property type="entry name" value="CY"/>
    <property type="match status" value="1"/>
</dbReference>
<accession>A0AAD4RAM2</accession>
<sequence>MTSNLYCSIAIFLAVIINISKSEMLVGGWVEHDVNKDEIKNLSKKVIHKLNAESNDMFYQFPKEILSAKSQVVSGIQYELKILVGKSSCKKNEVASVEFDETKCQEQDENARKVYTAKIWIKEWENFEEITITKDNSAENE</sequence>
<dbReference type="PANTHER" id="PTHR46186">
    <property type="entry name" value="CYSTATIN"/>
    <property type="match status" value="1"/>
</dbReference>
<reference evidence="6" key="1">
    <citation type="submission" date="2022-01" db="EMBL/GenBank/DDBJ databases">
        <title>Genome Sequence Resource for Two Populations of Ditylenchus destructor, the Migratory Endoparasitic Phytonematode.</title>
        <authorList>
            <person name="Zhang H."/>
            <person name="Lin R."/>
            <person name="Xie B."/>
        </authorList>
    </citation>
    <scope>NUCLEOTIDE SEQUENCE</scope>
    <source>
        <strain evidence="6">BazhouSP</strain>
    </source>
</reference>
<feature type="chain" id="PRO_5042232542" evidence="4">
    <location>
        <begin position="23"/>
        <end position="141"/>
    </location>
</feature>
<keyword evidence="3" id="KW-0789">Thiol protease inhibitor</keyword>
<dbReference type="Gene3D" id="3.10.450.10">
    <property type="match status" value="1"/>
</dbReference>
<dbReference type="GO" id="GO:0004869">
    <property type="term" value="F:cysteine-type endopeptidase inhibitor activity"/>
    <property type="evidence" value="ECO:0007669"/>
    <property type="project" value="UniProtKB-KW"/>
</dbReference>
<feature type="domain" description="Cystatin" evidence="5">
    <location>
        <begin position="24"/>
        <end position="135"/>
    </location>
</feature>
<dbReference type="EMBL" id="JAKKPZ010000005">
    <property type="protein sequence ID" value="KAI1720747.1"/>
    <property type="molecule type" value="Genomic_DNA"/>
</dbReference>
<keyword evidence="4" id="KW-0732">Signal</keyword>
<evidence type="ECO:0000256" key="3">
    <source>
        <dbReference type="ARBA" id="ARBA00022704"/>
    </source>
</evidence>
<proteinExistence type="inferred from homology"/>
<keyword evidence="2" id="KW-0646">Protease inhibitor</keyword>
<gene>
    <name evidence="6" type="ORF">DdX_04993</name>
</gene>
<dbReference type="InterPro" id="IPR000010">
    <property type="entry name" value="Cystatin_dom"/>
</dbReference>